<accession>F4PTF7</accession>
<reference evidence="3" key="1">
    <citation type="journal article" date="2011" name="Genome Res.">
        <title>Phylogeny-wide analysis of social amoeba genomes highlights ancient origins for complex intercellular communication.</title>
        <authorList>
            <person name="Heidel A.J."/>
            <person name="Lawal H.M."/>
            <person name="Felder M."/>
            <person name="Schilde C."/>
            <person name="Helps N.R."/>
            <person name="Tunggal B."/>
            <person name="Rivero F."/>
            <person name="John U."/>
            <person name="Schleicher M."/>
            <person name="Eichinger L."/>
            <person name="Platzer M."/>
            <person name="Noegel A.A."/>
            <person name="Schaap P."/>
            <person name="Gloeckner G."/>
        </authorList>
    </citation>
    <scope>NUCLEOTIDE SEQUENCE [LARGE SCALE GENOMIC DNA]</scope>
    <source>
        <strain evidence="3">SH3</strain>
    </source>
</reference>
<dbReference type="EMBL" id="GL883010">
    <property type="protein sequence ID" value="EGG21679.1"/>
    <property type="molecule type" value="Genomic_DNA"/>
</dbReference>
<dbReference type="KEGG" id="dfa:DFA_01565"/>
<evidence type="ECO:0000256" key="1">
    <source>
        <dbReference type="SAM" id="MobiDB-lite"/>
    </source>
</evidence>
<evidence type="ECO:0000313" key="2">
    <source>
        <dbReference type="EMBL" id="EGG21679.1"/>
    </source>
</evidence>
<feature type="region of interest" description="Disordered" evidence="1">
    <location>
        <begin position="520"/>
        <end position="544"/>
    </location>
</feature>
<gene>
    <name evidence="2" type="ORF">DFA_01565</name>
</gene>
<protein>
    <submittedName>
        <fullName evidence="2">Uncharacterized protein</fullName>
    </submittedName>
</protein>
<feature type="compositionally biased region" description="Acidic residues" evidence="1">
    <location>
        <begin position="520"/>
        <end position="542"/>
    </location>
</feature>
<evidence type="ECO:0000313" key="3">
    <source>
        <dbReference type="Proteomes" id="UP000007797"/>
    </source>
</evidence>
<sequence length="699" mass="81347">MDMPTGKFISDVIKYFKEVEVEVQNKEHALPNQKTILLLSKNTEQKVIWLLYLLANGAPPQTKKKTANKDITIHSASIKALSQVFVKATAPALQVSRELKQRIKKEILEYLNKPFNWLDEQQSHRDLNQAQNCINIIHIAQQVGDEWNELIEFINNTMKHEYSVQRTGFMLMYQSIQLGFEIERTIHVETLFNAQYASHIPFCKTITDLMGNDESFFGFVVKSMASLTSKGPELGDMLENFLYYFSYIQCHIKRDRLFLLFKDDIFDIIVNMLQFGLLVCPLSCIRAVIPNFVSEQLDTNSYYNQLYIVKGLGKLIQFSGDENISISVYLSRLMKHIYSVLEVDFVSDEIDSRQVNSSSCLLRRNREKYSNEEMVDYIQQTLLLLHEIVKVVPWQQIYPYAWCLAIHLVKFRNFHESFAIIPYLLSSISNDPKYFDSLSDNRFDYFGGVFGIFHIVMLDKRFSEIPSFILVTRSLHHLLQAVAPAVNLDVERVFEGFKQSYALQYRQFLALLLDHQYSNQDEDEDEEEEEDQEMTIDEPERNDDDHNIQSLELFAANCGIMITSFIDFDKEDIQDWTKNIIFIGRFDSVVSVFGGSIQFAIKQYLQIPNVGELVDAGAFKIENIINLLDIIKLTSSTTMIMTNDLKMAIETIIEFVERYLSFVPLIYNQEEEKNKTRQQINVILYNTMSKKWFKGNKIN</sequence>
<dbReference type="SUPFAM" id="SSF48371">
    <property type="entry name" value="ARM repeat"/>
    <property type="match status" value="1"/>
</dbReference>
<proteinExistence type="predicted"/>
<name>F4PTF7_CACFS</name>
<organism evidence="2 3">
    <name type="scientific">Cavenderia fasciculata</name>
    <name type="common">Slime mold</name>
    <name type="synonym">Dictyostelium fasciculatum</name>
    <dbReference type="NCBI Taxonomy" id="261658"/>
    <lineage>
        <taxon>Eukaryota</taxon>
        <taxon>Amoebozoa</taxon>
        <taxon>Evosea</taxon>
        <taxon>Eumycetozoa</taxon>
        <taxon>Dictyostelia</taxon>
        <taxon>Acytosteliales</taxon>
        <taxon>Cavenderiaceae</taxon>
        <taxon>Cavenderia</taxon>
    </lineage>
</organism>
<dbReference type="AlphaFoldDB" id="F4PTF7"/>
<dbReference type="RefSeq" id="XP_004359529.1">
    <property type="nucleotide sequence ID" value="XM_004359472.1"/>
</dbReference>
<dbReference type="GeneID" id="14872625"/>
<dbReference type="Proteomes" id="UP000007797">
    <property type="component" value="Unassembled WGS sequence"/>
</dbReference>
<dbReference type="InterPro" id="IPR016024">
    <property type="entry name" value="ARM-type_fold"/>
</dbReference>
<keyword evidence="3" id="KW-1185">Reference proteome</keyword>